<dbReference type="SMART" id="SM00293">
    <property type="entry name" value="PWWP"/>
    <property type="match status" value="1"/>
</dbReference>
<name>A0A6A1W7L1_9ROSI</name>
<dbReference type="PANTHER" id="PTHR10688:SF14">
    <property type="entry name" value="PWWP DOMAIN-CONTAINING PROTEIN"/>
    <property type="match status" value="1"/>
</dbReference>
<dbReference type="Pfam" id="PF00855">
    <property type="entry name" value="PWWP"/>
    <property type="match status" value="1"/>
</dbReference>
<dbReference type="OrthoDB" id="5964980at2759"/>
<reference evidence="3 4" key="1">
    <citation type="journal article" date="2019" name="Plant Biotechnol. J.">
        <title>The red bayberry genome and genetic basis of sex determination.</title>
        <authorList>
            <person name="Jia H.M."/>
            <person name="Jia H.J."/>
            <person name="Cai Q.L."/>
            <person name="Wang Y."/>
            <person name="Zhao H.B."/>
            <person name="Yang W.F."/>
            <person name="Wang G.Y."/>
            <person name="Li Y.H."/>
            <person name="Zhan D.L."/>
            <person name="Shen Y.T."/>
            <person name="Niu Q.F."/>
            <person name="Chang L."/>
            <person name="Qiu J."/>
            <person name="Zhao L."/>
            <person name="Xie H.B."/>
            <person name="Fu W.Y."/>
            <person name="Jin J."/>
            <person name="Li X.W."/>
            <person name="Jiao Y."/>
            <person name="Zhou C.C."/>
            <person name="Tu T."/>
            <person name="Chai C.Y."/>
            <person name="Gao J.L."/>
            <person name="Fan L.J."/>
            <person name="van de Weg E."/>
            <person name="Wang J.Y."/>
            <person name="Gao Z.S."/>
        </authorList>
    </citation>
    <scope>NUCLEOTIDE SEQUENCE [LARGE SCALE GENOMIC DNA]</scope>
    <source>
        <tissue evidence="3">Leaves</tissue>
    </source>
</reference>
<sequence>MAKKKKPHGGKAQQIDNFPLKYSQQPRSSRPKRRSDFSSFLCWSPLSNSDSLLGIPCGEVALSSVTMKRFHDRNAEGKKVHEHSLVQCSNSKTKGLRVSSNFSGTPVADVETIAQNKFFDSSDSNVSEQTSDNARPFERLTTKSQVMKSNGFCITPGSIVWAKTARCIWWPAEIMDKRSNLAGTRNEQTDGHVLVEFYGSQDIAWLDPARDLSQLEDCFEERSCNPMEDFQDALKQALERKEYLGSCRELFKIPEVTNSSDQQDQSSDKWTSSISSRAEDDFLERRRGKRERKRKLHFDEVTFPLTSAKKVRRFRIMQYLGLSAPSGSPFWPTHPQ</sequence>
<feature type="domain" description="PWWP" evidence="2">
    <location>
        <begin position="156"/>
        <end position="217"/>
    </location>
</feature>
<keyword evidence="4" id="KW-1185">Reference proteome</keyword>
<dbReference type="PROSITE" id="PS50812">
    <property type="entry name" value="PWWP"/>
    <property type="match status" value="1"/>
</dbReference>
<dbReference type="Proteomes" id="UP000516437">
    <property type="component" value="Chromosome 2"/>
</dbReference>
<comment type="caution">
    <text evidence="3">The sequence shown here is derived from an EMBL/GenBank/DDBJ whole genome shotgun (WGS) entry which is preliminary data.</text>
</comment>
<feature type="region of interest" description="Disordered" evidence="1">
    <location>
        <begin position="1"/>
        <end position="35"/>
    </location>
</feature>
<dbReference type="PANTHER" id="PTHR10688">
    <property type="entry name" value="PWWP DOMAIN-CONTAINING PROTEIN"/>
    <property type="match status" value="1"/>
</dbReference>
<organism evidence="3 4">
    <name type="scientific">Morella rubra</name>
    <name type="common">Chinese bayberry</name>
    <dbReference type="NCBI Taxonomy" id="262757"/>
    <lineage>
        <taxon>Eukaryota</taxon>
        <taxon>Viridiplantae</taxon>
        <taxon>Streptophyta</taxon>
        <taxon>Embryophyta</taxon>
        <taxon>Tracheophyta</taxon>
        <taxon>Spermatophyta</taxon>
        <taxon>Magnoliopsida</taxon>
        <taxon>eudicotyledons</taxon>
        <taxon>Gunneridae</taxon>
        <taxon>Pentapetalae</taxon>
        <taxon>rosids</taxon>
        <taxon>fabids</taxon>
        <taxon>Fagales</taxon>
        <taxon>Myricaceae</taxon>
        <taxon>Morella</taxon>
    </lineage>
</organism>
<dbReference type="Gene3D" id="2.30.30.140">
    <property type="match status" value="1"/>
</dbReference>
<dbReference type="EMBL" id="RXIC02000020">
    <property type="protein sequence ID" value="KAB1221191.1"/>
    <property type="molecule type" value="Genomic_DNA"/>
</dbReference>
<dbReference type="AlphaFoldDB" id="A0A6A1W7L1"/>
<dbReference type="InterPro" id="IPR052657">
    <property type="entry name" value="PDP_family_Arabidopsis"/>
</dbReference>
<evidence type="ECO:0000259" key="2">
    <source>
        <dbReference type="PROSITE" id="PS50812"/>
    </source>
</evidence>
<gene>
    <name evidence="3" type="ORF">CJ030_MR2G025725</name>
</gene>
<evidence type="ECO:0000256" key="1">
    <source>
        <dbReference type="SAM" id="MobiDB-lite"/>
    </source>
</evidence>
<accession>A0A6A1W7L1</accession>
<dbReference type="InterPro" id="IPR000313">
    <property type="entry name" value="PWWP_dom"/>
</dbReference>
<dbReference type="SUPFAM" id="SSF63748">
    <property type="entry name" value="Tudor/PWWP/MBT"/>
    <property type="match status" value="1"/>
</dbReference>
<evidence type="ECO:0000313" key="3">
    <source>
        <dbReference type="EMBL" id="KAB1221191.1"/>
    </source>
</evidence>
<proteinExistence type="predicted"/>
<dbReference type="CDD" id="cd05162">
    <property type="entry name" value="PWWP"/>
    <property type="match status" value="1"/>
</dbReference>
<evidence type="ECO:0000313" key="4">
    <source>
        <dbReference type="Proteomes" id="UP000516437"/>
    </source>
</evidence>
<protein>
    <recommendedName>
        <fullName evidence="2">PWWP domain-containing protein</fullName>
    </recommendedName>
</protein>